<dbReference type="Proteomes" id="UP001177021">
    <property type="component" value="Unassembled WGS sequence"/>
</dbReference>
<accession>A0ACB0L3P1</accession>
<name>A0ACB0L3P1_TRIPR</name>
<dbReference type="EMBL" id="CASHSV030000409">
    <property type="protein sequence ID" value="CAJ2663278.1"/>
    <property type="molecule type" value="Genomic_DNA"/>
</dbReference>
<comment type="caution">
    <text evidence="1">The sequence shown here is derived from an EMBL/GenBank/DDBJ whole genome shotgun (WGS) entry which is preliminary data.</text>
</comment>
<evidence type="ECO:0000313" key="1">
    <source>
        <dbReference type="EMBL" id="CAJ2663278.1"/>
    </source>
</evidence>
<reference evidence="1" key="1">
    <citation type="submission" date="2023-10" db="EMBL/GenBank/DDBJ databases">
        <authorList>
            <person name="Rodriguez Cubillos JULIANA M."/>
            <person name="De Vega J."/>
        </authorList>
    </citation>
    <scope>NUCLEOTIDE SEQUENCE</scope>
</reference>
<evidence type="ECO:0000313" key="2">
    <source>
        <dbReference type="Proteomes" id="UP001177021"/>
    </source>
</evidence>
<gene>
    <name evidence="1" type="ORF">MILVUS5_LOCUS28736</name>
</gene>
<organism evidence="1 2">
    <name type="scientific">Trifolium pratense</name>
    <name type="common">Red clover</name>
    <dbReference type="NCBI Taxonomy" id="57577"/>
    <lineage>
        <taxon>Eukaryota</taxon>
        <taxon>Viridiplantae</taxon>
        <taxon>Streptophyta</taxon>
        <taxon>Embryophyta</taxon>
        <taxon>Tracheophyta</taxon>
        <taxon>Spermatophyta</taxon>
        <taxon>Magnoliopsida</taxon>
        <taxon>eudicotyledons</taxon>
        <taxon>Gunneridae</taxon>
        <taxon>Pentapetalae</taxon>
        <taxon>rosids</taxon>
        <taxon>fabids</taxon>
        <taxon>Fabales</taxon>
        <taxon>Fabaceae</taxon>
        <taxon>Papilionoideae</taxon>
        <taxon>50 kb inversion clade</taxon>
        <taxon>NPAAA clade</taxon>
        <taxon>Hologalegina</taxon>
        <taxon>IRL clade</taxon>
        <taxon>Trifolieae</taxon>
        <taxon>Trifolium</taxon>
    </lineage>
</organism>
<protein>
    <submittedName>
        <fullName evidence="1">Uncharacterized protein</fullName>
    </submittedName>
</protein>
<proteinExistence type="predicted"/>
<keyword evidence="2" id="KW-1185">Reference proteome</keyword>
<sequence length="321" mass="36614">MEMDKAISKSFTSLQINTKSNITKDSNQINKKKSSSSSNNKWLGFISCIPCFTSNKDLKKNICEGKEGNSSSTKHEYQSLEDIIFHDAKENIPISKETFEGESSSSRLKQSYCAICMEAKHVQEMFKNRKCTHSFCKDCVASYLVVKIQENIAKIKCPQPKCKVILEPQHCISIIPKDMFERWENATIENLVLGSQKFYCPFKDCSAMLVNDGKKVVTASECPICHRLFCAQCKVSWHAGVNCKEFRSLEVGERGAEDLMVMELAKNNNWKRCPNCSFYVERNKGCNRILCRCGNYFCYGCGSDWNYQTGSHFCFQTQETT</sequence>